<proteinExistence type="inferred from homology"/>
<dbReference type="PANTHER" id="PTHR30537">
    <property type="entry name" value="HTH-TYPE TRANSCRIPTIONAL REGULATOR"/>
    <property type="match status" value="1"/>
</dbReference>
<dbReference type="Gene3D" id="1.10.10.10">
    <property type="entry name" value="Winged helix-like DNA-binding domain superfamily/Winged helix DNA-binding domain"/>
    <property type="match status" value="1"/>
</dbReference>
<dbReference type="InterPro" id="IPR058163">
    <property type="entry name" value="LysR-type_TF_proteobact-type"/>
</dbReference>
<dbReference type="InterPro" id="IPR005119">
    <property type="entry name" value="LysR_subst-bd"/>
</dbReference>
<dbReference type="PANTHER" id="PTHR30537:SF21">
    <property type="entry name" value="HTH-TYPE TRANSCRIPTIONAL REGULATOR SINR-RELATED"/>
    <property type="match status" value="1"/>
</dbReference>
<reference evidence="6 7" key="1">
    <citation type="submission" date="2020-05" db="EMBL/GenBank/DDBJ databases">
        <title>Aquincola sp. isolate from soil.</title>
        <authorList>
            <person name="Han J."/>
            <person name="Kim D.-U."/>
        </authorList>
    </citation>
    <scope>NUCLEOTIDE SEQUENCE [LARGE SCALE GENOMIC DNA]</scope>
    <source>
        <strain evidence="6 7">S2</strain>
    </source>
</reference>
<evidence type="ECO:0000256" key="4">
    <source>
        <dbReference type="ARBA" id="ARBA00023163"/>
    </source>
</evidence>
<keyword evidence="7" id="KW-1185">Reference proteome</keyword>
<evidence type="ECO:0000313" key="6">
    <source>
        <dbReference type="EMBL" id="NRF65963.1"/>
    </source>
</evidence>
<dbReference type="SUPFAM" id="SSF53850">
    <property type="entry name" value="Periplasmic binding protein-like II"/>
    <property type="match status" value="1"/>
</dbReference>
<accession>A0ABX2EAS5</accession>
<dbReference type="PROSITE" id="PS50931">
    <property type="entry name" value="HTH_LYSR"/>
    <property type="match status" value="1"/>
</dbReference>
<evidence type="ECO:0000259" key="5">
    <source>
        <dbReference type="PROSITE" id="PS50931"/>
    </source>
</evidence>
<dbReference type="Proteomes" id="UP000737171">
    <property type="component" value="Unassembled WGS sequence"/>
</dbReference>
<sequence>MEFDNLDDLRVLLATADTGSLTAAGRRCGLSTAAVSAAMKRLETALGARLFDRTTRSIRPTAEGEVMVDHARRALDLIAEGQAKLRGERGELAGTIHVTASSAMAQRLLAGWLGEFAALHPRLEIDLQVSDSWLDLVKDGVDLALRNGPLPDSSFAARLLAPAHRQAFASPEFLERHGTPAQPADLSALDCIIGRLRGRRLDRWRFTPRDGDHEAFDVPVHGRLACDNAAVALQWARQGRGVVYLSEVDLHEPVQRGEMQRLFADFDGEPAPLYAVLPSHRFTPHRVKVLVDALAAWFASR</sequence>
<dbReference type="InterPro" id="IPR036390">
    <property type="entry name" value="WH_DNA-bd_sf"/>
</dbReference>
<comment type="similarity">
    <text evidence="1">Belongs to the LysR transcriptional regulatory family.</text>
</comment>
<evidence type="ECO:0000256" key="2">
    <source>
        <dbReference type="ARBA" id="ARBA00023015"/>
    </source>
</evidence>
<keyword evidence="4" id="KW-0804">Transcription</keyword>
<dbReference type="EMBL" id="JABRWJ010000001">
    <property type="protein sequence ID" value="NRF65963.1"/>
    <property type="molecule type" value="Genomic_DNA"/>
</dbReference>
<dbReference type="Pfam" id="PF00126">
    <property type="entry name" value="HTH_1"/>
    <property type="match status" value="1"/>
</dbReference>
<gene>
    <name evidence="6" type="ORF">HLB44_03070</name>
</gene>
<feature type="domain" description="HTH lysR-type" evidence="5">
    <location>
        <begin position="4"/>
        <end position="61"/>
    </location>
</feature>
<keyword evidence="3" id="KW-0238">DNA-binding</keyword>
<dbReference type="CDD" id="cd08422">
    <property type="entry name" value="PBP2_CrgA_like"/>
    <property type="match status" value="1"/>
</dbReference>
<evidence type="ECO:0000256" key="3">
    <source>
        <dbReference type="ARBA" id="ARBA00023125"/>
    </source>
</evidence>
<comment type="caution">
    <text evidence="6">The sequence shown here is derived from an EMBL/GenBank/DDBJ whole genome shotgun (WGS) entry which is preliminary data.</text>
</comment>
<organism evidence="6 7">
    <name type="scientific">Pseudaquabacterium terrae</name>
    <dbReference type="NCBI Taxonomy" id="2732868"/>
    <lineage>
        <taxon>Bacteria</taxon>
        <taxon>Pseudomonadati</taxon>
        <taxon>Pseudomonadota</taxon>
        <taxon>Betaproteobacteria</taxon>
        <taxon>Burkholderiales</taxon>
        <taxon>Sphaerotilaceae</taxon>
        <taxon>Pseudaquabacterium</taxon>
    </lineage>
</organism>
<dbReference type="Pfam" id="PF03466">
    <property type="entry name" value="LysR_substrate"/>
    <property type="match status" value="1"/>
</dbReference>
<keyword evidence="2" id="KW-0805">Transcription regulation</keyword>
<protein>
    <submittedName>
        <fullName evidence="6">LysR family transcriptional regulator</fullName>
    </submittedName>
</protein>
<evidence type="ECO:0000313" key="7">
    <source>
        <dbReference type="Proteomes" id="UP000737171"/>
    </source>
</evidence>
<dbReference type="Gene3D" id="3.40.190.290">
    <property type="match status" value="1"/>
</dbReference>
<dbReference type="InterPro" id="IPR000847">
    <property type="entry name" value="LysR_HTH_N"/>
</dbReference>
<evidence type="ECO:0000256" key="1">
    <source>
        <dbReference type="ARBA" id="ARBA00009437"/>
    </source>
</evidence>
<dbReference type="InterPro" id="IPR036388">
    <property type="entry name" value="WH-like_DNA-bd_sf"/>
</dbReference>
<dbReference type="RefSeq" id="WP_173120470.1">
    <property type="nucleotide sequence ID" value="NZ_JABRWJ010000001.1"/>
</dbReference>
<name>A0ABX2EAS5_9BURK</name>
<dbReference type="SUPFAM" id="SSF46785">
    <property type="entry name" value="Winged helix' DNA-binding domain"/>
    <property type="match status" value="1"/>
</dbReference>